<proteinExistence type="predicted"/>
<evidence type="ECO:0000313" key="2">
    <source>
        <dbReference type="EMBL" id="CAB4156706.1"/>
    </source>
</evidence>
<evidence type="ECO:0000256" key="1">
    <source>
        <dbReference type="SAM" id="MobiDB-lite"/>
    </source>
</evidence>
<feature type="region of interest" description="Disordered" evidence="1">
    <location>
        <begin position="1"/>
        <end position="29"/>
    </location>
</feature>
<dbReference type="EMBL" id="LR796639">
    <property type="protein sequence ID" value="CAB4156706.1"/>
    <property type="molecule type" value="Genomic_DNA"/>
</dbReference>
<reference evidence="2" key="1">
    <citation type="submission" date="2020-04" db="EMBL/GenBank/DDBJ databases">
        <authorList>
            <person name="Chiriac C."/>
            <person name="Salcher M."/>
            <person name="Ghai R."/>
            <person name="Kavagutti S V."/>
        </authorList>
    </citation>
    <scope>NUCLEOTIDE SEQUENCE</scope>
</reference>
<organism evidence="2">
    <name type="scientific">uncultured Caudovirales phage</name>
    <dbReference type="NCBI Taxonomy" id="2100421"/>
    <lineage>
        <taxon>Viruses</taxon>
        <taxon>Duplodnaviria</taxon>
        <taxon>Heunggongvirae</taxon>
        <taxon>Uroviricota</taxon>
        <taxon>Caudoviricetes</taxon>
        <taxon>Peduoviridae</taxon>
        <taxon>Maltschvirus</taxon>
        <taxon>Maltschvirus maltsch</taxon>
    </lineage>
</organism>
<sequence length="320" mass="35226">MTSSDKYLKRTFETSIGIHPSTSDDARPAKGYVVTKSQLEARKKLAKENGGNYGADAIYEIEDEDAIGDGISALGDIQVILRPEVSKRTSYMRGDPVSSGGRPVSMNSDNREDILDSIMNSDGPNSKSHMADAMINLLQSHLKKKNDNINKSRTVSPGQESSSKSNLPMHAEILGGYSIDDIEGIHYPFSKIQKISSSTDISDLTKNLVSEQDLITRKVSRPDAALIVSRLNSGKLNISSVNSLREYKTALAIRKKYRDKGIGYVLFAHKKGINIDKPTSYDPSARKNETVEEVLIRMIKEEVLSTGKKIASDIRKSMGE</sequence>
<gene>
    <name evidence="2" type="ORF">UFOVP658_117</name>
</gene>
<feature type="region of interest" description="Disordered" evidence="1">
    <location>
        <begin position="147"/>
        <end position="166"/>
    </location>
</feature>
<protein>
    <submittedName>
        <fullName evidence="2">Uncharacterized protein</fullName>
    </submittedName>
</protein>
<feature type="compositionally biased region" description="Polar residues" evidence="1">
    <location>
        <begin position="151"/>
        <end position="166"/>
    </location>
</feature>
<name>A0A6J5NFW6_9CAUD</name>
<feature type="compositionally biased region" description="Basic and acidic residues" evidence="1">
    <location>
        <begin position="1"/>
        <end position="12"/>
    </location>
</feature>
<accession>A0A6J5NFW6</accession>